<dbReference type="EC" id="3.5.4.33" evidence="6"/>
<evidence type="ECO:0000259" key="7">
    <source>
        <dbReference type="PROSITE" id="PS51747"/>
    </source>
</evidence>
<dbReference type="AlphaFoldDB" id="A0A949UT24"/>
<protein>
    <recommendedName>
        <fullName evidence="6">tRNA-specific adenosine deaminase</fullName>
        <ecNumber evidence="6">3.5.4.33</ecNumber>
    </recommendedName>
</protein>
<evidence type="ECO:0000256" key="3">
    <source>
        <dbReference type="ARBA" id="ARBA00022723"/>
    </source>
</evidence>
<proteinExistence type="inferred from homology"/>
<keyword evidence="5 6" id="KW-0862">Zinc</keyword>
<accession>A0A949UT24</accession>
<feature type="binding site" evidence="6">
    <location>
        <position position="94"/>
    </location>
    <ligand>
        <name>Zn(2+)</name>
        <dbReference type="ChEBI" id="CHEBI:29105"/>
        <note>catalytic</note>
    </ligand>
</feature>
<feature type="binding site" evidence="6">
    <location>
        <position position="91"/>
    </location>
    <ligand>
        <name>Zn(2+)</name>
        <dbReference type="ChEBI" id="CHEBI:29105"/>
        <note>catalytic</note>
    </ligand>
</feature>
<keyword evidence="4 6" id="KW-0378">Hydrolase</keyword>
<dbReference type="InterPro" id="IPR016192">
    <property type="entry name" value="APOBEC/CMP_deaminase_Zn-bd"/>
</dbReference>
<dbReference type="PANTHER" id="PTHR11079:SF202">
    <property type="entry name" value="TRNA-SPECIFIC ADENOSINE DEAMINASE"/>
    <property type="match status" value="1"/>
</dbReference>
<comment type="catalytic activity">
    <reaction evidence="6">
        <text>adenosine(34) in tRNA + H2O + H(+) = inosine(34) in tRNA + NH4(+)</text>
        <dbReference type="Rhea" id="RHEA:43168"/>
        <dbReference type="Rhea" id="RHEA-COMP:10373"/>
        <dbReference type="Rhea" id="RHEA-COMP:10374"/>
        <dbReference type="ChEBI" id="CHEBI:15377"/>
        <dbReference type="ChEBI" id="CHEBI:15378"/>
        <dbReference type="ChEBI" id="CHEBI:28938"/>
        <dbReference type="ChEBI" id="CHEBI:74411"/>
        <dbReference type="ChEBI" id="CHEBI:82852"/>
        <dbReference type="EC" id="3.5.4.33"/>
    </reaction>
</comment>
<comment type="subunit">
    <text evidence="2 6">Homodimer.</text>
</comment>
<name>A0A949UT24_9HYPH</name>
<keyword evidence="9" id="KW-1185">Reference proteome</keyword>
<dbReference type="GO" id="GO:0052717">
    <property type="term" value="F:tRNA-specific adenosine-34 deaminase activity"/>
    <property type="evidence" value="ECO:0007669"/>
    <property type="project" value="UniProtKB-UniRule"/>
</dbReference>
<dbReference type="CDD" id="cd01285">
    <property type="entry name" value="nucleoside_deaminase"/>
    <property type="match status" value="1"/>
</dbReference>
<keyword evidence="3 6" id="KW-0479">Metal-binding</keyword>
<evidence type="ECO:0000256" key="4">
    <source>
        <dbReference type="ARBA" id="ARBA00022801"/>
    </source>
</evidence>
<evidence type="ECO:0000256" key="2">
    <source>
        <dbReference type="ARBA" id="ARBA00011738"/>
    </source>
</evidence>
<dbReference type="Proteomes" id="UP000752297">
    <property type="component" value="Unassembled WGS sequence"/>
</dbReference>
<dbReference type="PROSITE" id="PS51747">
    <property type="entry name" value="CYT_DCMP_DEAMINASES_2"/>
    <property type="match status" value="1"/>
</dbReference>
<comment type="cofactor">
    <cofactor evidence="6">
        <name>Zn(2+)</name>
        <dbReference type="ChEBI" id="CHEBI:29105"/>
    </cofactor>
    <text evidence="6">Binds 1 zinc ion per subunit.</text>
</comment>
<dbReference type="PANTHER" id="PTHR11079">
    <property type="entry name" value="CYTOSINE DEAMINASE FAMILY MEMBER"/>
    <property type="match status" value="1"/>
</dbReference>
<comment type="caution">
    <text evidence="8">The sequence shown here is derived from an EMBL/GenBank/DDBJ whole genome shotgun (WGS) entry which is preliminary data.</text>
</comment>
<feature type="domain" description="CMP/dCMP-type deaminase" evidence="7">
    <location>
        <begin position="10"/>
        <end position="119"/>
    </location>
</feature>
<evidence type="ECO:0000313" key="8">
    <source>
        <dbReference type="EMBL" id="MBV2143340.1"/>
    </source>
</evidence>
<keyword evidence="6" id="KW-0819">tRNA processing</keyword>
<dbReference type="EMBL" id="JAHRVA010000002">
    <property type="protein sequence ID" value="MBV2143340.1"/>
    <property type="molecule type" value="Genomic_DNA"/>
</dbReference>
<organism evidence="8 9">
    <name type="scientific">Falsochrobactrum tianjinense</name>
    <dbReference type="NCBI Taxonomy" id="2706015"/>
    <lineage>
        <taxon>Bacteria</taxon>
        <taxon>Pseudomonadati</taxon>
        <taxon>Pseudomonadota</taxon>
        <taxon>Alphaproteobacteria</taxon>
        <taxon>Hyphomicrobiales</taxon>
        <taxon>Brucellaceae</taxon>
        <taxon>Falsochrobactrum</taxon>
    </lineage>
</organism>
<dbReference type="InterPro" id="IPR028883">
    <property type="entry name" value="tRNA_aden_deaminase"/>
</dbReference>
<comment type="similarity">
    <text evidence="1">Belongs to the cytidine and deoxycytidylate deaminase family. ADAT2 subfamily.</text>
</comment>
<reference evidence="8 9" key="1">
    <citation type="submission" date="2021-06" db="EMBL/GenBank/DDBJ databases">
        <title>Falsochrobactrum tianjin sp.nov., a new petroleum-degrading bacteria isolated from oily soils.</title>
        <authorList>
            <person name="Chen G."/>
            <person name="Chen H."/>
            <person name="Tian J."/>
            <person name="Qing J."/>
            <person name="Zhong L."/>
            <person name="Ma W."/>
            <person name="Song Y."/>
            <person name="Cui X."/>
            <person name="Yan B."/>
        </authorList>
    </citation>
    <scope>NUCLEOTIDE SEQUENCE [LARGE SCALE GENOMIC DNA]</scope>
    <source>
        <strain evidence="8 9">TDYN1</strain>
    </source>
</reference>
<comment type="function">
    <text evidence="6">Catalyzes the deamination of adenosine to inosine at the wobble position 34 of tRNA(Arg2).</text>
</comment>
<sequence length="157" mass="17133">MKKATEISSIGPASPMEAALDEAQAAGTRGEVPIGAVIVHEGSIIARAGNRTREMNDITAHAEVLAIRQAGELLQSERLPHCDLYVTLEPCAMCAAAISFARIRRLYYGAPDPKGGGVEHGPRFYTQPTCHHIPEIYAGFSEARSQKLLKDFFRDKR</sequence>
<feature type="binding site" evidence="6">
    <location>
        <position position="61"/>
    </location>
    <ligand>
        <name>Zn(2+)</name>
        <dbReference type="ChEBI" id="CHEBI:29105"/>
        <note>catalytic</note>
    </ligand>
</feature>
<dbReference type="HAMAP" id="MF_00972">
    <property type="entry name" value="tRNA_aden_deaminase"/>
    <property type="match status" value="1"/>
</dbReference>
<dbReference type="PROSITE" id="PS00903">
    <property type="entry name" value="CYT_DCMP_DEAMINASES_1"/>
    <property type="match status" value="1"/>
</dbReference>
<dbReference type="GO" id="GO:0002100">
    <property type="term" value="P:tRNA wobble adenosine to inosine editing"/>
    <property type="evidence" value="ECO:0007669"/>
    <property type="project" value="UniProtKB-UniRule"/>
</dbReference>
<gene>
    <name evidence="6" type="primary">tadA</name>
    <name evidence="8" type="ORF">KUG47_07500</name>
</gene>
<evidence type="ECO:0000256" key="5">
    <source>
        <dbReference type="ARBA" id="ARBA00022833"/>
    </source>
</evidence>
<dbReference type="GO" id="GO:0008270">
    <property type="term" value="F:zinc ion binding"/>
    <property type="evidence" value="ECO:0007669"/>
    <property type="project" value="UniProtKB-UniRule"/>
</dbReference>
<evidence type="ECO:0000313" key="9">
    <source>
        <dbReference type="Proteomes" id="UP000752297"/>
    </source>
</evidence>
<dbReference type="InterPro" id="IPR002125">
    <property type="entry name" value="CMP_dCMP_dom"/>
</dbReference>
<evidence type="ECO:0000256" key="1">
    <source>
        <dbReference type="ARBA" id="ARBA00010669"/>
    </source>
</evidence>
<dbReference type="Pfam" id="PF00383">
    <property type="entry name" value="dCMP_cyt_deam_1"/>
    <property type="match status" value="1"/>
</dbReference>
<evidence type="ECO:0000256" key="6">
    <source>
        <dbReference type="HAMAP-Rule" id="MF_00972"/>
    </source>
</evidence>
<feature type="active site" description="Proton donor" evidence="6">
    <location>
        <position position="63"/>
    </location>
</feature>